<reference evidence="2" key="1">
    <citation type="submission" date="2018-07" db="EMBL/GenBank/DDBJ databases">
        <authorList>
            <person name="Quirk P.G."/>
            <person name="Krulwich T.A."/>
        </authorList>
    </citation>
    <scope>NUCLEOTIDE SEQUENCE</scope>
</reference>
<dbReference type="GO" id="GO:0008930">
    <property type="term" value="F:methylthioadenosine nucleosidase activity"/>
    <property type="evidence" value="ECO:0007669"/>
    <property type="project" value="TreeGrafter"/>
</dbReference>
<gene>
    <name evidence="2" type="ORF">DF3PB_2320004</name>
</gene>
<evidence type="ECO:0000313" key="2">
    <source>
        <dbReference type="EMBL" id="SUS06032.1"/>
    </source>
</evidence>
<protein>
    <recommendedName>
        <fullName evidence="1">Nucleoside phosphorylase domain-containing protein</fullName>
    </recommendedName>
</protein>
<dbReference type="SUPFAM" id="SSF53167">
    <property type="entry name" value="Purine and uridine phosphorylases"/>
    <property type="match status" value="1"/>
</dbReference>
<dbReference type="InterPro" id="IPR035994">
    <property type="entry name" value="Nucleoside_phosphorylase_sf"/>
</dbReference>
<feature type="domain" description="Nucleoside phosphorylase" evidence="1">
    <location>
        <begin position="35"/>
        <end position="163"/>
    </location>
</feature>
<dbReference type="NCBIfam" id="TIGR03468">
    <property type="entry name" value="HpnG"/>
    <property type="match status" value="1"/>
</dbReference>
<dbReference type="InterPro" id="IPR017831">
    <property type="entry name" value="Hopanoid-assoc_phosphoryl_HpnG"/>
</dbReference>
<dbReference type="EMBL" id="UIDG01000149">
    <property type="protein sequence ID" value="SUS06032.1"/>
    <property type="molecule type" value="Genomic_DNA"/>
</dbReference>
<proteinExistence type="predicted"/>
<evidence type="ECO:0000259" key="1">
    <source>
        <dbReference type="Pfam" id="PF01048"/>
    </source>
</evidence>
<dbReference type="GO" id="GO:0008782">
    <property type="term" value="F:adenosylhomocysteine nucleosidase activity"/>
    <property type="evidence" value="ECO:0007669"/>
    <property type="project" value="TreeGrafter"/>
</dbReference>
<dbReference type="GO" id="GO:0009116">
    <property type="term" value="P:nucleoside metabolic process"/>
    <property type="evidence" value="ECO:0007669"/>
    <property type="project" value="InterPro"/>
</dbReference>
<dbReference type="PANTHER" id="PTHR46832">
    <property type="entry name" value="5'-METHYLTHIOADENOSINE/S-ADENOSYLHOMOCYSTEINE NUCLEOSIDASE"/>
    <property type="match status" value="1"/>
</dbReference>
<dbReference type="GO" id="GO:0019284">
    <property type="term" value="P:L-methionine salvage from S-adenosylmethionine"/>
    <property type="evidence" value="ECO:0007669"/>
    <property type="project" value="TreeGrafter"/>
</dbReference>
<dbReference type="PANTHER" id="PTHR46832:SF1">
    <property type="entry name" value="5'-METHYLTHIOADENOSINE_S-ADENOSYLHOMOCYSTEINE NUCLEOSIDASE"/>
    <property type="match status" value="1"/>
</dbReference>
<organism evidence="2">
    <name type="scientific">metagenome</name>
    <dbReference type="NCBI Taxonomy" id="256318"/>
    <lineage>
        <taxon>unclassified sequences</taxon>
        <taxon>metagenomes</taxon>
    </lineage>
</organism>
<dbReference type="AlphaFoldDB" id="A0A380TC29"/>
<accession>A0A380TC29</accession>
<sequence>MIGIVTGLAAERDCLACFPPADRPAVRVAGARADRAAAAARELIRTGAQGLISFGIAGGLAPDLGAGTIVLADRVIDARGRTLRADQAWRERLTARLARGHRLVAGPIVGSDHAIASPDEKAALARSTGALAVDMESHAVAETAARLGVPFLVIRAIADAALRTVPAWLAGVIDAEGRPRFSVVAAGLLAHPSDLVALIALGRASNRALAALRRLALDAGPSFGFAPDSPGR</sequence>
<dbReference type="Gene3D" id="3.40.50.1580">
    <property type="entry name" value="Nucleoside phosphorylase domain"/>
    <property type="match status" value="1"/>
</dbReference>
<dbReference type="Pfam" id="PF01048">
    <property type="entry name" value="PNP_UDP_1"/>
    <property type="match status" value="1"/>
</dbReference>
<name>A0A380TC29_9ZZZZ</name>
<dbReference type="GO" id="GO:0005829">
    <property type="term" value="C:cytosol"/>
    <property type="evidence" value="ECO:0007669"/>
    <property type="project" value="TreeGrafter"/>
</dbReference>
<dbReference type="InterPro" id="IPR000845">
    <property type="entry name" value="Nucleoside_phosphorylase_d"/>
</dbReference>